<protein>
    <submittedName>
        <fullName evidence="2">Uncharacterized protein</fullName>
    </submittedName>
</protein>
<evidence type="ECO:0000313" key="2">
    <source>
        <dbReference type="EMBL" id="HII61187.1"/>
    </source>
</evidence>
<accession>A0A832SYY2</accession>
<evidence type="ECO:0000256" key="1">
    <source>
        <dbReference type="SAM" id="Coils"/>
    </source>
</evidence>
<feature type="coiled-coil region" evidence="1">
    <location>
        <begin position="14"/>
        <end position="42"/>
    </location>
</feature>
<dbReference type="RefSeq" id="WP_143522652.1">
    <property type="nucleotide sequence ID" value="NZ_DUJN01000005.1"/>
</dbReference>
<name>A0A832SYY2_PYRHR</name>
<gene>
    <name evidence="2" type="ORF">HA331_05475</name>
</gene>
<dbReference type="GeneID" id="1443291"/>
<evidence type="ECO:0000313" key="3">
    <source>
        <dbReference type="Proteomes" id="UP000617544"/>
    </source>
</evidence>
<comment type="caution">
    <text evidence="2">The sequence shown here is derived from an EMBL/GenBank/DDBJ whole genome shotgun (WGS) entry which is preliminary data.</text>
</comment>
<dbReference type="AlphaFoldDB" id="A0A832SYY2"/>
<sequence>MLVYFPTYTIASDSRNIEKENYNALKEIAEIEQELIERERRDPKVQEYYKILKLMEMNNIDTRKFFLKLENRIRKTHEIITIEKAIELAKEYYENVTGKSIENELLMVNLPDIGYKDNEYFKPLASSDEVDVIYDVNNPSTSSSSRIYVRTLTKLRFDVIILGLLTIRLKRRKIGFWRIYKINHDKTDTHKIFCQCKKPKSILRGRKLGSSDDHT</sequence>
<proteinExistence type="predicted"/>
<dbReference type="EMBL" id="DUJN01000005">
    <property type="protein sequence ID" value="HII61187.1"/>
    <property type="molecule type" value="Genomic_DNA"/>
</dbReference>
<organism evidence="2 3">
    <name type="scientific">Pyrococcus horikoshii</name>
    <dbReference type="NCBI Taxonomy" id="53953"/>
    <lineage>
        <taxon>Archaea</taxon>
        <taxon>Methanobacteriati</taxon>
        <taxon>Methanobacteriota</taxon>
        <taxon>Thermococci</taxon>
        <taxon>Thermococcales</taxon>
        <taxon>Thermococcaceae</taxon>
        <taxon>Pyrococcus</taxon>
    </lineage>
</organism>
<dbReference type="Proteomes" id="UP000617544">
    <property type="component" value="Unassembled WGS sequence"/>
</dbReference>
<reference evidence="2" key="1">
    <citation type="journal article" date="2020" name="bioRxiv">
        <title>A rank-normalized archaeal taxonomy based on genome phylogeny resolves widespread incomplete and uneven classifications.</title>
        <authorList>
            <person name="Rinke C."/>
            <person name="Chuvochina M."/>
            <person name="Mussig A.J."/>
            <person name="Chaumeil P.-A."/>
            <person name="Waite D.W."/>
            <person name="Whitman W.B."/>
            <person name="Parks D.H."/>
            <person name="Hugenholtz P."/>
        </authorList>
    </citation>
    <scope>NUCLEOTIDE SEQUENCE</scope>
    <source>
        <strain evidence="2">UBA8834</strain>
    </source>
</reference>
<keyword evidence="1" id="KW-0175">Coiled coil</keyword>